<sequence>MKHLALILSLLAHPVAAQDLPPEPEAGLDPDSGLEGFDMMQRGMESILRDMTKQLEPALDDMGQALTELRPMAEKLFGMIDDIGNYEAPVVLENGDILIRRKAEPPKPLKEGEIEL</sequence>
<comment type="caution">
    <text evidence="2">The sequence shown here is derived from an EMBL/GenBank/DDBJ whole genome shotgun (WGS) entry which is preliminary data.</text>
</comment>
<dbReference type="AlphaFoldDB" id="A0A2W5UAU7"/>
<proteinExistence type="predicted"/>
<organism evidence="2 3">
    <name type="scientific">Cereibacter sphaeroides</name>
    <name type="common">Rhodobacter sphaeroides</name>
    <dbReference type="NCBI Taxonomy" id="1063"/>
    <lineage>
        <taxon>Bacteria</taxon>
        <taxon>Pseudomonadati</taxon>
        <taxon>Pseudomonadota</taxon>
        <taxon>Alphaproteobacteria</taxon>
        <taxon>Rhodobacterales</taxon>
        <taxon>Paracoccaceae</taxon>
        <taxon>Cereibacter</taxon>
    </lineage>
</organism>
<dbReference type="Proteomes" id="UP000248975">
    <property type="component" value="Unassembled WGS sequence"/>
</dbReference>
<evidence type="ECO:0000313" key="3">
    <source>
        <dbReference type="Proteomes" id="UP000248975"/>
    </source>
</evidence>
<accession>A0A2W5UAU7</accession>
<gene>
    <name evidence="2" type="ORF">DI533_07995</name>
</gene>
<protein>
    <submittedName>
        <fullName evidence="2">AAA+ family ATPase</fullName>
    </submittedName>
</protein>
<dbReference type="EMBL" id="QFQS01000001">
    <property type="protein sequence ID" value="PZR00494.1"/>
    <property type="molecule type" value="Genomic_DNA"/>
</dbReference>
<reference evidence="2 3" key="1">
    <citation type="submission" date="2017-08" db="EMBL/GenBank/DDBJ databases">
        <title>Infants hospitalized years apart are colonized by the same room-sourced microbial strains.</title>
        <authorList>
            <person name="Brooks B."/>
            <person name="Olm M.R."/>
            <person name="Firek B.A."/>
            <person name="Baker R."/>
            <person name="Thomas B.C."/>
            <person name="Morowitz M.J."/>
            <person name="Banfield J.F."/>
        </authorList>
    </citation>
    <scope>NUCLEOTIDE SEQUENCE [LARGE SCALE GENOMIC DNA]</scope>
    <source>
        <strain evidence="2">S2_003_000_R2_11</strain>
    </source>
</reference>
<feature type="signal peptide" evidence="1">
    <location>
        <begin position="1"/>
        <end position="17"/>
    </location>
</feature>
<name>A0A2W5UAU7_CERSP</name>
<feature type="chain" id="PRO_5015867413" evidence="1">
    <location>
        <begin position="18"/>
        <end position="116"/>
    </location>
</feature>
<evidence type="ECO:0000313" key="2">
    <source>
        <dbReference type="EMBL" id="PZR00494.1"/>
    </source>
</evidence>
<evidence type="ECO:0000256" key="1">
    <source>
        <dbReference type="SAM" id="SignalP"/>
    </source>
</evidence>
<keyword evidence="1" id="KW-0732">Signal</keyword>